<evidence type="ECO:0000256" key="7">
    <source>
        <dbReference type="ARBA" id="ARBA00022679"/>
    </source>
</evidence>
<organism evidence="11 12">
    <name type="scientific">Geodia barretti</name>
    <name type="common">Barrett's horny sponge</name>
    <dbReference type="NCBI Taxonomy" id="519541"/>
    <lineage>
        <taxon>Eukaryota</taxon>
        <taxon>Metazoa</taxon>
        <taxon>Porifera</taxon>
        <taxon>Demospongiae</taxon>
        <taxon>Heteroscleromorpha</taxon>
        <taxon>Tetractinellida</taxon>
        <taxon>Astrophorina</taxon>
        <taxon>Geodiidae</taxon>
        <taxon>Geodia</taxon>
    </lineage>
</organism>
<evidence type="ECO:0000256" key="2">
    <source>
        <dbReference type="ARBA" id="ARBA00005065"/>
    </source>
</evidence>
<gene>
    <name evidence="11" type="ORF">GBAR_LOCUS3940</name>
</gene>
<dbReference type="GO" id="GO:0051539">
    <property type="term" value="F:4 iron, 4 sulfur cluster binding"/>
    <property type="evidence" value="ECO:0007669"/>
    <property type="project" value="UniProtKB-KW"/>
</dbReference>
<dbReference type="GO" id="GO:0005829">
    <property type="term" value="C:cytosol"/>
    <property type="evidence" value="ECO:0007669"/>
    <property type="project" value="TreeGrafter"/>
</dbReference>
<dbReference type="PANTHER" id="PTHR30573">
    <property type="entry name" value="QUINOLINATE SYNTHETASE A"/>
    <property type="match status" value="1"/>
</dbReference>
<dbReference type="NCBIfam" id="TIGR00550">
    <property type="entry name" value="nadA"/>
    <property type="match status" value="1"/>
</dbReference>
<comment type="cofactor">
    <cofactor evidence="1">
        <name>[4Fe-4S] cluster</name>
        <dbReference type="ChEBI" id="CHEBI:49883"/>
    </cofactor>
</comment>
<dbReference type="EC" id="2.5.1.72" evidence="3"/>
<dbReference type="InterPro" id="IPR003473">
    <property type="entry name" value="NadA"/>
</dbReference>
<keyword evidence="5" id="KW-0963">Cytoplasm</keyword>
<keyword evidence="8" id="KW-0479">Metal-binding</keyword>
<protein>
    <recommendedName>
        <fullName evidence="3">quinolinate synthase</fullName>
        <ecNumber evidence="3">2.5.1.72</ecNumber>
    </recommendedName>
</protein>
<dbReference type="Gene3D" id="3.40.50.10800">
    <property type="entry name" value="NadA-like"/>
    <property type="match status" value="3"/>
</dbReference>
<keyword evidence="9" id="KW-0408">Iron</keyword>
<proteinExistence type="inferred from homology"/>
<keyword evidence="4" id="KW-0004">4Fe-4S</keyword>
<evidence type="ECO:0000313" key="11">
    <source>
        <dbReference type="EMBL" id="CAI8004493.1"/>
    </source>
</evidence>
<evidence type="ECO:0000256" key="9">
    <source>
        <dbReference type="ARBA" id="ARBA00023004"/>
    </source>
</evidence>
<evidence type="ECO:0000256" key="5">
    <source>
        <dbReference type="ARBA" id="ARBA00022490"/>
    </source>
</evidence>
<keyword evidence="6" id="KW-0662">Pyridine nucleotide biosynthesis</keyword>
<dbReference type="NCBIfam" id="NF006883">
    <property type="entry name" value="PRK09375.2-4"/>
    <property type="match status" value="1"/>
</dbReference>
<dbReference type="HAMAP" id="MF_00569">
    <property type="entry name" value="NadA_type3"/>
    <property type="match status" value="1"/>
</dbReference>
<accession>A0AA35R5T0</accession>
<name>A0AA35R5T0_GEOBA</name>
<dbReference type="AlphaFoldDB" id="A0AA35R5T0"/>
<dbReference type="Pfam" id="PF02445">
    <property type="entry name" value="NadA"/>
    <property type="match status" value="1"/>
</dbReference>
<comment type="pathway">
    <text evidence="2">Cofactor biosynthesis; NAD(+) biosynthesis; quinolinate from iminoaspartate: step 1/1.</text>
</comment>
<dbReference type="Proteomes" id="UP001174909">
    <property type="component" value="Unassembled WGS sequence"/>
</dbReference>
<evidence type="ECO:0000256" key="8">
    <source>
        <dbReference type="ARBA" id="ARBA00022723"/>
    </source>
</evidence>
<dbReference type="PANTHER" id="PTHR30573:SF0">
    <property type="entry name" value="QUINOLINATE SYNTHASE, CHLOROPLASTIC"/>
    <property type="match status" value="1"/>
</dbReference>
<evidence type="ECO:0000256" key="4">
    <source>
        <dbReference type="ARBA" id="ARBA00022485"/>
    </source>
</evidence>
<evidence type="ECO:0000256" key="6">
    <source>
        <dbReference type="ARBA" id="ARBA00022642"/>
    </source>
</evidence>
<dbReference type="InterPro" id="IPR023515">
    <property type="entry name" value="Quinolinate_synth_A_type3"/>
</dbReference>
<evidence type="ECO:0000313" key="12">
    <source>
        <dbReference type="Proteomes" id="UP001174909"/>
    </source>
</evidence>
<keyword evidence="7" id="KW-0808">Transferase</keyword>
<dbReference type="GO" id="GO:0034628">
    <property type="term" value="P:'de novo' NAD+ biosynthetic process from L-aspartate"/>
    <property type="evidence" value="ECO:0007669"/>
    <property type="project" value="TreeGrafter"/>
</dbReference>
<dbReference type="EMBL" id="CASHTH010000564">
    <property type="protein sequence ID" value="CAI8004493.1"/>
    <property type="molecule type" value="Genomic_DNA"/>
</dbReference>
<reference evidence="11" key="1">
    <citation type="submission" date="2023-03" db="EMBL/GenBank/DDBJ databases">
        <authorList>
            <person name="Steffen K."/>
            <person name="Cardenas P."/>
        </authorList>
    </citation>
    <scope>NUCLEOTIDE SEQUENCE</scope>
</reference>
<evidence type="ECO:0000256" key="1">
    <source>
        <dbReference type="ARBA" id="ARBA00001966"/>
    </source>
</evidence>
<dbReference type="GO" id="GO:0046872">
    <property type="term" value="F:metal ion binding"/>
    <property type="evidence" value="ECO:0007669"/>
    <property type="project" value="UniProtKB-KW"/>
</dbReference>
<keyword evidence="10" id="KW-0411">Iron-sulfur</keyword>
<comment type="caution">
    <text evidence="11">The sequence shown here is derived from an EMBL/GenBank/DDBJ whole genome shotgun (WGS) entry which is preliminary data.</text>
</comment>
<evidence type="ECO:0000256" key="3">
    <source>
        <dbReference type="ARBA" id="ARBA00012669"/>
    </source>
</evidence>
<sequence>MATKPRTPTIPLTEIEHAAFCRPEDELPAKSLAEEIAINVRWQKIPPEYLRFSPEELDQRIHDVRQKLGTDVTILGHHYQREEIIKYADFQGDSFLLSQEAASRTEASYIVFCGVHFMAETACILCAPHQKVILPNITAGCSMADMAPMEDVDDAWEDLQDVLGDHGGIIPVTYMNSIAGIKALCGRNNGAVCTSSNAPAVLKWAFERAQRVLFLPDQHLGRNTALKLGIPLDEMVVWNPFKRLGGNTPEQLRHAKMVLWQGHCSVHTRFTPGQVQSARDRYPDINVVVHPECPMETLEVADMNGSTEFIRKTINEAPAGSQWAVGTEISLVNRLALQNPDKTIFCLDPVSCPCSTMYRIHPAYLLWVLEGLAAGEVNNQITVPEQMRQEANVALERMLALR</sequence>
<dbReference type="GO" id="GO:0008987">
    <property type="term" value="F:quinolinate synthetase A activity"/>
    <property type="evidence" value="ECO:0007669"/>
    <property type="project" value="InterPro"/>
</dbReference>
<dbReference type="InterPro" id="IPR036094">
    <property type="entry name" value="NadA_sf"/>
</dbReference>
<dbReference type="SUPFAM" id="SSF142754">
    <property type="entry name" value="NadA-like"/>
    <property type="match status" value="1"/>
</dbReference>
<keyword evidence="12" id="KW-1185">Reference proteome</keyword>
<evidence type="ECO:0000256" key="10">
    <source>
        <dbReference type="ARBA" id="ARBA00023014"/>
    </source>
</evidence>